<dbReference type="PANTHER" id="PTHR21064:SF5">
    <property type="entry name" value="SLR1880 PROTEIN"/>
    <property type="match status" value="1"/>
</dbReference>
<dbReference type="Proteomes" id="UP000237423">
    <property type="component" value="Unassembled WGS sequence"/>
</dbReference>
<dbReference type="OrthoDB" id="526037at2"/>
<accession>A0A1Z4BTV0</accession>
<evidence type="ECO:0000259" key="1">
    <source>
        <dbReference type="Pfam" id="PF01636"/>
    </source>
</evidence>
<dbReference type="EMBL" id="PGFZ01000002">
    <property type="protein sequence ID" value="POZ52644.1"/>
    <property type="molecule type" value="Genomic_DNA"/>
</dbReference>
<dbReference type="SUPFAM" id="SSF56112">
    <property type="entry name" value="Protein kinase-like (PK-like)"/>
    <property type="match status" value="1"/>
</dbReference>
<protein>
    <submittedName>
        <fullName evidence="2 3">Aminoglycoside phosphotransferase</fullName>
    </submittedName>
</protein>
<keyword evidence="2" id="KW-0808">Transferase</keyword>
<dbReference type="RefSeq" id="WP_088617545.1">
    <property type="nucleotide sequence ID" value="NZ_CP022129.1"/>
</dbReference>
<evidence type="ECO:0000313" key="4">
    <source>
        <dbReference type="Proteomes" id="UP000197019"/>
    </source>
</evidence>
<dbReference type="GO" id="GO:0016740">
    <property type="term" value="F:transferase activity"/>
    <property type="evidence" value="ECO:0007669"/>
    <property type="project" value="UniProtKB-KW"/>
</dbReference>
<sequence length="354" mass="39266">MTTETSLPHHIARQFDASACALAPLGNGLINDTFLVSTTDGRHFVLQRINQQVFPQPLLINANLSVLSKHIRQQPGARLQIPAIVYTAAGESHVQDSQGGLWRAQSFIANTQSLESLRNLDDARQTGYALGHFHRLLSNLNPLSLHDTLPGFHITPTYLNHYHNISSQTCGTDPFCADFISNFQDRADRLETAQQQGRLYLRVIHGDPKLNNFLFAKDTASIVSLIDLDTVKPGLVHYDIGDCLRSCCHDPVTDHFNLDIGAAILTGYLSEAGAFFSPDDYAYLYAAIELLPFELGLRFYTDYLQGNRYFKVSAPEQNLHRAQAQFRLCASVAAQQAALSALIKQLTPDKATLD</sequence>
<dbReference type="Pfam" id="PF01636">
    <property type="entry name" value="APH"/>
    <property type="match status" value="1"/>
</dbReference>
<organism evidence="2 4">
    <name type="scientific">Methylovulum psychrotolerans</name>
    <dbReference type="NCBI Taxonomy" id="1704499"/>
    <lineage>
        <taxon>Bacteria</taxon>
        <taxon>Pseudomonadati</taxon>
        <taxon>Pseudomonadota</taxon>
        <taxon>Gammaproteobacteria</taxon>
        <taxon>Methylococcales</taxon>
        <taxon>Methylococcaceae</taxon>
        <taxon>Methylovulum</taxon>
    </lineage>
</organism>
<dbReference type="InterPro" id="IPR050249">
    <property type="entry name" value="Pseudomonas-type_ThrB"/>
</dbReference>
<gene>
    <name evidence="3" type="ORF">AADEFJLK_01248</name>
    <name evidence="2" type="ORF">CEK71_00485</name>
</gene>
<name>A0A1Z4BTV0_9GAMM</name>
<evidence type="ECO:0000313" key="5">
    <source>
        <dbReference type="Proteomes" id="UP000237423"/>
    </source>
</evidence>
<dbReference type="AlphaFoldDB" id="A0A1Z4BTV0"/>
<keyword evidence="4" id="KW-1185">Reference proteome</keyword>
<dbReference type="PANTHER" id="PTHR21064">
    <property type="entry name" value="AMINOGLYCOSIDE PHOSPHOTRANSFERASE DOMAIN-CONTAINING PROTEIN-RELATED"/>
    <property type="match status" value="1"/>
</dbReference>
<dbReference type="KEGG" id="mpsy:CEK71_00485"/>
<evidence type="ECO:0000313" key="3">
    <source>
        <dbReference type="EMBL" id="POZ52644.1"/>
    </source>
</evidence>
<evidence type="ECO:0000313" key="2">
    <source>
        <dbReference type="EMBL" id="ASF44662.1"/>
    </source>
</evidence>
<dbReference type="InterPro" id="IPR002575">
    <property type="entry name" value="Aminoglycoside_PTrfase"/>
</dbReference>
<feature type="domain" description="Aminoglycoside phosphotransferase" evidence="1">
    <location>
        <begin position="23"/>
        <end position="268"/>
    </location>
</feature>
<dbReference type="EMBL" id="CP022129">
    <property type="protein sequence ID" value="ASF44662.1"/>
    <property type="molecule type" value="Genomic_DNA"/>
</dbReference>
<dbReference type="Gene3D" id="3.90.1200.10">
    <property type="match status" value="1"/>
</dbReference>
<reference evidence="2 4" key="1">
    <citation type="submission" date="2017-06" db="EMBL/GenBank/DDBJ databases">
        <title>Genome Sequencing of the methanotroph Methylovulum psychrotolerants str. HV10-M2 isolated from a high-altitude environment.</title>
        <authorList>
            <person name="Mateos-Rivera A."/>
        </authorList>
    </citation>
    <scope>NUCLEOTIDE SEQUENCE [LARGE SCALE GENOMIC DNA]</scope>
    <source>
        <strain evidence="2 4">HV10_M2</strain>
    </source>
</reference>
<proteinExistence type="predicted"/>
<reference evidence="3 5" key="2">
    <citation type="submission" date="2017-11" db="EMBL/GenBank/DDBJ databases">
        <title>Draft Genome Sequence of Methylobacter psychrotolerans Sph1T, an Obligate Methanotroph from Low-Temperature Environments.</title>
        <authorList>
            <person name="Oshkin I.Y."/>
            <person name="Miroshnikov K."/>
            <person name="Belova S.E."/>
            <person name="Korzhenkov A."/>
            <person name="Toshchakov S.V."/>
            <person name="Dedysh S.N."/>
        </authorList>
    </citation>
    <scope>NUCLEOTIDE SEQUENCE [LARGE SCALE GENOMIC DNA]</scope>
    <source>
        <strain evidence="3 5">Sph1</strain>
    </source>
</reference>
<dbReference type="Proteomes" id="UP000197019">
    <property type="component" value="Chromosome"/>
</dbReference>
<dbReference type="InterPro" id="IPR011009">
    <property type="entry name" value="Kinase-like_dom_sf"/>
</dbReference>